<keyword evidence="1" id="KW-1133">Transmembrane helix</keyword>
<name>A0ABW4VAF6_9MICO</name>
<comment type="caution">
    <text evidence="2">The sequence shown here is derived from an EMBL/GenBank/DDBJ whole genome shotgun (WGS) entry which is preliminary data.</text>
</comment>
<dbReference type="Proteomes" id="UP001597338">
    <property type="component" value="Unassembled WGS sequence"/>
</dbReference>
<evidence type="ECO:0000313" key="2">
    <source>
        <dbReference type="EMBL" id="MFD2026305.1"/>
    </source>
</evidence>
<evidence type="ECO:0000313" key="3">
    <source>
        <dbReference type="Proteomes" id="UP001597338"/>
    </source>
</evidence>
<dbReference type="EMBL" id="JBHUHF010000001">
    <property type="protein sequence ID" value="MFD2026305.1"/>
    <property type="molecule type" value="Genomic_DNA"/>
</dbReference>
<reference evidence="3" key="1">
    <citation type="journal article" date="2019" name="Int. J. Syst. Evol. Microbiol.">
        <title>The Global Catalogue of Microorganisms (GCM) 10K type strain sequencing project: providing services to taxonomists for standard genome sequencing and annotation.</title>
        <authorList>
            <consortium name="The Broad Institute Genomics Platform"/>
            <consortium name="The Broad Institute Genome Sequencing Center for Infectious Disease"/>
            <person name="Wu L."/>
            <person name="Ma J."/>
        </authorList>
    </citation>
    <scope>NUCLEOTIDE SEQUENCE [LARGE SCALE GENOMIC DNA]</scope>
    <source>
        <strain evidence="3">CCM 7043</strain>
    </source>
</reference>
<accession>A0ABW4VAF6</accession>
<keyword evidence="1" id="KW-0812">Transmembrane</keyword>
<sequence>MRVVRITVEAPPAAAWITPAQVVEAVRAVAVPQDELMHVYVGPLPAGLGVVLFLLVPVERAAATGCRLVLAAADSLGLPGWTLGTVRVGDPEGLS</sequence>
<protein>
    <submittedName>
        <fullName evidence="2">Uncharacterized protein</fullName>
    </submittedName>
</protein>
<keyword evidence="1" id="KW-0472">Membrane</keyword>
<proteinExistence type="predicted"/>
<feature type="transmembrane region" description="Helical" evidence="1">
    <location>
        <begin position="37"/>
        <end position="58"/>
    </location>
</feature>
<organism evidence="2 3">
    <name type="scientific">Promicromonospora aerolata</name>
    <dbReference type="NCBI Taxonomy" id="195749"/>
    <lineage>
        <taxon>Bacteria</taxon>
        <taxon>Bacillati</taxon>
        <taxon>Actinomycetota</taxon>
        <taxon>Actinomycetes</taxon>
        <taxon>Micrococcales</taxon>
        <taxon>Promicromonosporaceae</taxon>
        <taxon>Promicromonospora</taxon>
    </lineage>
</organism>
<gene>
    <name evidence="2" type="ORF">ACFSL2_12375</name>
</gene>
<dbReference type="RefSeq" id="WP_377198149.1">
    <property type="nucleotide sequence ID" value="NZ_JBHUHF010000001.1"/>
</dbReference>
<keyword evidence="3" id="KW-1185">Reference proteome</keyword>
<evidence type="ECO:0000256" key="1">
    <source>
        <dbReference type="SAM" id="Phobius"/>
    </source>
</evidence>